<dbReference type="GeneID" id="28819738"/>
<evidence type="ECO:0000256" key="10">
    <source>
        <dbReference type="RuleBase" id="RU361238"/>
    </source>
</evidence>
<keyword evidence="5" id="KW-0732">Signal</keyword>
<evidence type="ECO:0000256" key="5">
    <source>
        <dbReference type="ARBA" id="ARBA00022729"/>
    </source>
</evidence>
<dbReference type="EMBL" id="KQ947432">
    <property type="protein sequence ID" value="KUJ09331.1"/>
    <property type="molecule type" value="Genomic_DNA"/>
</dbReference>
<keyword evidence="7" id="KW-0106">Calcium</keyword>
<keyword evidence="3" id="KW-0624">Polysaccharide degradation</keyword>
<proteinExistence type="inferred from homology"/>
<sequence>MQFLPSIKELILAYAFTATTLENSTTDFQSRCLSFQPLNFISNASIRVQEYVPAGTVITEAHHEPDCLTEASQTVSVNMCRIAMNITTSPSSFIVFEAWFPDAYNDRLFTVGTSGMGGCIRYIDLDFGVGHSFATVASNNGHEGNRAEVFYNHSEVLEDFSWRALHTTTQAGKRLVPEFYSNTINKSYFSGCSGAGRQGIKAAEMWPEDYDGIIVGAPAENYNNMQSWVLSFYGKTGDKSSPDFIDAGTWTGLIHTEILNQCDLMDGVADGIIEDPTLCNFRPEALICEGGKIESCLTSAQVEIVRNVFSPLYGYDGKLVFPAMQPGSEEMAVSKLYTGVPYDYAFDWFRYVVYADPNYTTSEFGVSSMAKAASLDPFNISSSPDTLSPFVSSPHNGKMILWHGQADQEITSFESERWYNKLSRGMNLTSSSMDSFIRFFRISGVWHCRGGAGAWMIGQETEGEPIYDRKNSVLKALVDWVEEGVPPETITGTKFVNDDPNQGIERTRRHCRYPYRNTYLGNGLDGNDADSWECRMPGQGTVVGSVVP</sequence>
<dbReference type="SUPFAM" id="SSF53474">
    <property type="entry name" value="alpha/beta-Hydrolases"/>
    <property type="match status" value="1"/>
</dbReference>
<evidence type="ECO:0000256" key="6">
    <source>
        <dbReference type="ARBA" id="ARBA00022801"/>
    </source>
</evidence>
<dbReference type="EC" id="3.1.1.-" evidence="10"/>
<dbReference type="InParanoid" id="A0A132BAC2"/>
<evidence type="ECO:0000256" key="4">
    <source>
        <dbReference type="ARBA" id="ARBA00022723"/>
    </source>
</evidence>
<protein>
    <recommendedName>
        <fullName evidence="10">Carboxylic ester hydrolase</fullName>
        <ecNumber evidence="10">3.1.1.-</ecNumber>
    </recommendedName>
</protein>
<dbReference type="InterPro" id="IPR011118">
    <property type="entry name" value="Tannase/feruloyl_esterase"/>
</dbReference>
<dbReference type="AlphaFoldDB" id="A0A132BAC2"/>
<keyword evidence="8" id="KW-1015">Disulfide bond</keyword>
<evidence type="ECO:0000256" key="9">
    <source>
        <dbReference type="ARBA" id="ARBA00034075"/>
    </source>
</evidence>
<keyword evidence="2" id="KW-0719">Serine esterase</keyword>
<dbReference type="Proteomes" id="UP000070700">
    <property type="component" value="Unassembled WGS sequence"/>
</dbReference>
<gene>
    <name evidence="11" type="ORF">LY89DRAFT_598040</name>
</gene>
<keyword evidence="6 10" id="KW-0378">Hydrolase</keyword>
<dbReference type="GO" id="GO:0046872">
    <property type="term" value="F:metal ion binding"/>
    <property type="evidence" value="ECO:0007669"/>
    <property type="project" value="UniProtKB-KW"/>
</dbReference>
<keyword evidence="3" id="KW-0858">Xylan degradation</keyword>
<name>A0A132BAC2_MOLSC</name>
<dbReference type="OrthoDB" id="3039123at2759"/>
<dbReference type="GO" id="GO:0045493">
    <property type="term" value="P:xylan catabolic process"/>
    <property type="evidence" value="ECO:0007669"/>
    <property type="project" value="UniProtKB-KW"/>
</dbReference>
<evidence type="ECO:0000256" key="2">
    <source>
        <dbReference type="ARBA" id="ARBA00022487"/>
    </source>
</evidence>
<accession>A0A132BAC2</accession>
<dbReference type="InterPro" id="IPR029058">
    <property type="entry name" value="AB_hydrolase_fold"/>
</dbReference>
<evidence type="ECO:0000313" key="12">
    <source>
        <dbReference type="Proteomes" id="UP000070700"/>
    </source>
</evidence>
<dbReference type="Pfam" id="PF07519">
    <property type="entry name" value="Tannase"/>
    <property type="match status" value="1"/>
</dbReference>
<evidence type="ECO:0000256" key="3">
    <source>
        <dbReference type="ARBA" id="ARBA00022651"/>
    </source>
</evidence>
<dbReference type="RefSeq" id="XP_018063686.1">
    <property type="nucleotide sequence ID" value="XM_018210012.1"/>
</dbReference>
<comment type="catalytic activity">
    <reaction evidence="9">
        <text>feruloyl-polysaccharide + H2O = ferulate + polysaccharide.</text>
        <dbReference type="EC" id="3.1.1.73"/>
    </reaction>
</comment>
<keyword evidence="12" id="KW-1185">Reference proteome</keyword>
<comment type="similarity">
    <text evidence="1 10">Belongs to the tannase family.</text>
</comment>
<dbReference type="KEGG" id="psco:LY89DRAFT_598040"/>
<dbReference type="PANTHER" id="PTHR33938:SF15">
    <property type="entry name" value="FERULOYL ESTERASE B-RELATED"/>
    <property type="match status" value="1"/>
</dbReference>
<dbReference type="PANTHER" id="PTHR33938">
    <property type="entry name" value="FERULOYL ESTERASE B-RELATED"/>
    <property type="match status" value="1"/>
</dbReference>
<evidence type="ECO:0000256" key="7">
    <source>
        <dbReference type="ARBA" id="ARBA00022837"/>
    </source>
</evidence>
<organism evidence="11 12">
    <name type="scientific">Mollisia scopiformis</name>
    <name type="common">Conifer needle endophyte fungus</name>
    <name type="synonym">Phialocephala scopiformis</name>
    <dbReference type="NCBI Taxonomy" id="149040"/>
    <lineage>
        <taxon>Eukaryota</taxon>
        <taxon>Fungi</taxon>
        <taxon>Dikarya</taxon>
        <taxon>Ascomycota</taxon>
        <taxon>Pezizomycotina</taxon>
        <taxon>Leotiomycetes</taxon>
        <taxon>Helotiales</taxon>
        <taxon>Mollisiaceae</taxon>
        <taxon>Mollisia</taxon>
    </lineage>
</organism>
<keyword evidence="3" id="KW-0119">Carbohydrate metabolism</keyword>
<evidence type="ECO:0000313" key="11">
    <source>
        <dbReference type="EMBL" id="KUJ09331.1"/>
    </source>
</evidence>
<evidence type="ECO:0000256" key="8">
    <source>
        <dbReference type="ARBA" id="ARBA00023157"/>
    </source>
</evidence>
<reference evidence="11 12" key="1">
    <citation type="submission" date="2015-10" db="EMBL/GenBank/DDBJ databases">
        <title>Full genome of DAOMC 229536 Phialocephala scopiformis, a fungal endophyte of spruce producing the potent anti-insectan compound rugulosin.</title>
        <authorList>
            <consortium name="DOE Joint Genome Institute"/>
            <person name="Walker A.K."/>
            <person name="Frasz S.L."/>
            <person name="Seifert K.A."/>
            <person name="Miller J.D."/>
            <person name="Mondo S.J."/>
            <person name="Labutti K."/>
            <person name="Lipzen A."/>
            <person name="Dockter R."/>
            <person name="Kennedy M."/>
            <person name="Grigoriev I.V."/>
            <person name="Spatafora J.W."/>
        </authorList>
    </citation>
    <scope>NUCLEOTIDE SEQUENCE [LARGE SCALE GENOMIC DNA]</scope>
    <source>
        <strain evidence="11 12">CBS 120377</strain>
    </source>
</reference>
<keyword evidence="4" id="KW-0479">Metal-binding</keyword>
<dbReference type="GO" id="GO:0030600">
    <property type="term" value="F:feruloyl esterase activity"/>
    <property type="evidence" value="ECO:0007669"/>
    <property type="project" value="UniProtKB-EC"/>
</dbReference>
<evidence type="ECO:0000256" key="1">
    <source>
        <dbReference type="ARBA" id="ARBA00006249"/>
    </source>
</evidence>